<dbReference type="InterPro" id="IPR001452">
    <property type="entry name" value="SH3_domain"/>
</dbReference>
<gene>
    <name evidence="4" type="ORF">PV09_06743</name>
</gene>
<dbReference type="Pfam" id="PF00018">
    <property type="entry name" value="SH3_1"/>
    <property type="match status" value="1"/>
</dbReference>
<dbReference type="Gene3D" id="2.30.30.40">
    <property type="entry name" value="SH3 Domains"/>
    <property type="match status" value="1"/>
</dbReference>
<dbReference type="EMBL" id="KN847552">
    <property type="protein sequence ID" value="KIW01900.1"/>
    <property type="molecule type" value="Genomic_DNA"/>
</dbReference>
<evidence type="ECO:0000256" key="1">
    <source>
        <dbReference type="ARBA" id="ARBA00022443"/>
    </source>
</evidence>
<evidence type="ECO:0000313" key="5">
    <source>
        <dbReference type="Proteomes" id="UP000053259"/>
    </source>
</evidence>
<dbReference type="AlphaFoldDB" id="A0A0D2A5T7"/>
<dbReference type="SMART" id="SM00326">
    <property type="entry name" value="SH3"/>
    <property type="match status" value="1"/>
</dbReference>
<dbReference type="SUPFAM" id="SSF50044">
    <property type="entry name" value="SH3-domain"/>
    <property type="match status" value="1"/>
</dbReference>
<dbReference type="OrthoDB" id="10255128at2759"/>
<evidence type="ECO:0000313" key="4">
    <source>
        <dbReference type="EMBL" id="KIW01900.1"/>
    </source>
</evidence>
<dbReference type="VEuPathDB" id="FungiDB:PV09_06743"/>
<organism evidence="4 5">
    <name type="scientific">Verruconis gallopava</name>
    <dbReference type="NCBI Taxonomy" id="253628"/>
    <lineage>
        <taxon>Eukaryota</taxon>
        <taxon>Fungi</taxon>
        <taxon>Dikarya</taxon>
        <taxon>Ascomycota</taxon>
        <taxon>Pezizomycotina</taxon>
        <taxon>Dothideomycetes</taxon>
        <taxon>Pleosporomycetidae</taxon>
        <taxon>Venturiales</taxon>
        <taxon>Sympoventuriaceae</taxon>
        <taxon>Verruconis</taxon>
    </lineage>
</organism>
<proteinExistence type="predicted"/>
<sequence length="349" mass="40884">MAHLDMLKSGDYAAVIAYVTEYVVVVDFLHSSEITLDLVVGEEVEVIFRDDEKWWFGRLIGTHEKGVFPASCVRKKWPVPLTGHGRNDRHFTSFTALPSHIREKIYDQYFGLEEDAAIRVVRPAERDAILAQPTQLWIYQDSAGVTRTTRLLRKTDIFATSRFVAKDIVHWLILRYRLRIVTYDTTTSWFQERDDASDDFFYPPRTASLTLPLVRFTRAVNRLEVDVKYLINIPQMIAKSCDLCKITSLRLTFRAYSTAIKGYYLTFKDVVHELESLEHLRVKDEVEFIWIEMEEMCETYSALDRETYCRGFLEAVEILKRKIRTNWIKQYAPQRLLTPLGVTKNIFKK</sequence>
<protein>
    <recommendedName>
        <fullName evidence="3">SH3 domain-containing protein</fullName>
    </recommendedName>
</protein>
<accession>A0A0D2A5T7</accession>
<dbReference type="RefSeq" id="XP_016211769.1">
    <property type="nucleotide sequence ID" value="XM_016360430.1"/>
</dbReference>
<evidence type="ECO:0000259" key="3">
    <source>
        <dbReference type="PROSITE" id="PS50002"/>
    </source>
</evidence>
<feature type="domain" description="SH3" evidence="3">
    <location>
        <begin position="17"/>
        <end position="78"/>
    </location>
</feature>
<dbReference type="Proteomes" id="UP000053259">
    <property type="component" value="Unassembled WGS sequence"/>
</dbReference>
<evidence type="ECO:0000256" key="2">
    <source>
        <dbReference type="PROSITE-ProRule" id="PRU00192"/>
    </source>
</evidence>
<keyword evidence="1 2" id="KW-0728">SH3 domain</keyword>
<dbReference type="HOGENOM" id="CLU_795007_0_0_1"/>
<dbReference type="InterPro" id="IPR036028">
    <property type="entry name" value="SH3-like_dom_sf"/>
</dbReference>
<dbReference type="InParanoid" id="A0A0D2A5T7"/>
<name>A0A0D2A5T7_9PEZI</name>
<dbReference type="PROSITE" id="PS50002">
    <property type="entry name" value="SH3"/>
    <property type="match status" value="1"/>
</dbReference>
<dbReference type="GeneID" id="27314716"/>
<keyword evidence="5" id="KW-1185">Reference proteome</keyword>
<reference evidence="4 5" key="1">
    <citation type="submission" date="2015-01" db="EMBL/GenBank/DDBJ databases">
        <title>The Genome Sequence of Ochroconis gallopava CBS43764.</title>
        <authorList>
            <consortium name="The Broad Institute Genomics Platform"/>
            <person name="Cuomo C."/>
            <person name="de Hoog S."/>
            <person name="Gorbushina A."/>
            <person name="Stielow B."/>
            <person name="Teixiera M."/>
            <person name="Abouelleil A."/>
            <person name="Chapman S.B."/>
            <person name="Priest M."/>
            <person name="Young S.K."/>
            <person name="Wortman J."/>
            <person name="Nusbaum C."/>
            <person name="Birren B."/>
        </authorList>
    </citation>
    <scope>NUCLEOTIDE SEQUENCE [LARGE SCALE GENOMIC DNA]</scope>
    <source>
        <strain evidence="4 5">CBS 43764</strain>
    </source>
</reference>